<dbReference type="PANTHER" id="PTHR45528">
    <property type="entry name" value="SENSOR HISTIDINE KINASE CPXA"/>
    <property type="match status" value="1"/>
</dbReference>
<dbReference type="InterPro" id="IPR036097">
    <property type="entry name" value="HisK_dim/P_sf"/>
</dbReference>
<evidence type="ECO:0000313" key="17">
    <source>
        <dbReference type="EMBL" id="MEI5909474.1"/>
    </source>
</evidence>
<dbReference type="RefSeq" id="WP_336588917.1">
    <property type="nucleotide sequence ID" value="NZ_JBBAXC010000027.1"/>
</dbReference>
<dbReference type="InterPro" id="IPR004358">
    <property type="entry name" value="Sig_transdc_His_kin-like_C"/>
</dbReference>
<name>A0ABU8HJ90_9BACI</name>
<reference evidence="17 18" key="1">
    <citation type="journal article" date="2018" name="J. Microbiol.">
        <title>Bacillus spongiae sp. nov., isolated from sponge of Jeju Island.</title>
        <authorList>
            <person name="Lee G.E."/>
            <person name="Im W.T."/>
            <person name="Park J.S."/>
        </authorList>
    </citation>
    <scope>NUCLEOTIDE SEQUENCE [LARGE SCALE GENOMIC DNA]</scope>
    <source>
        <strain evidence="17 18">135PIL107-10</strain>
    </source>
</reference>
<comment type="caution">
    <text evidence="17">The sequence shown here is derived from an EMBL/GenBank/DDBJ whole genome shotgun (WGS) entry which is preliminary data.</text>
</comment>
<sequence length="749" mass="86620">MDTKWKNRWVLGIWLILLTFGFSGLVLFKMNGLFYTKSDYSETYAFKDQYFLFIQDLEENELNGFTLEEAKTLISLPDIHSSEYGFIDTSGIEIERIKEEYEYALNSAIDTGNLEEVESLIVERNEKIEEIKKSAQSLQSDEYVMQEILKEREQQIEDYYKESEIKSSFFKEQKNDFLYHFINQTNGEIYTNIPNLKGEVENYFNENNMVYVAEESIPIGRDLLNRFGWIDIPPELSGMIDGWIAVPTSSTNAIAQEFEKYEQEQIVFILYVLISIVALILCFFIGRKSKSIHTFMEKWSAFLYKLPVDVRISTFLIVVLLGLTFSNHPREYIWIPWLRFWYRDYAFIDLIMLSLIVAVVWLLLFLYGKSILTNIKKGRKIKQEWSKSLLYKLFTNVEKMVNRSFRFLVVLLIAIIVGLCIASLVTALNPNVVYYSNYYLVILEFFIILLVVIGIPVIIILVRRSRYLNNIIEKTNELVAGERGEELPTVGDHSLVILAGNINKLEEGVKLSLNEQAKSERLKTELITNVSHDLRTPLTSIITYTELLKVKGASNEEKEAYLDIIDRKSKRLKLLIDDLFEVSKMASGNMELTKHRVDLVQLLQQALAEHDNAINDSSLQFRITNPKEPVLAIVDGQKLWRVFDNLIGNTLKYALENSRVYIDISMMKNRALITFKNVSKYELSQNTDELFERFKRGDASRHTEGSGLGLAIAKSIVDLHGGEMDIEADGDLFKIRISLKINEDIETVE</sequence>
<feature type="domain" description="Histidine kinase" evidence="16">
    <location>
        <begin position="529"/>
        <end position="743"/>
    </location>
</feature>
<evidence type="ECO:0000256" key="12">
    <source>
        <dbReference type="ARBA" id="ARBA00023012"/>
    </source>
</evidence>
<comment type="subcellular location">
    <subcellularLocation>
        <location evidence="2">Cell membrane</location>
        <topology evidence="2">Multi-pass membrane protein</topology>
    </subcellularLocation>
</comment>
<evidence type="ECO:0000256" key="6">
    <source>
        <dbReference type="ARBA" id="ARBA00022679"/>
    </source>
</evidence>
<dbReference type="GO" id="GO:0016301">
    <property type="term" value="F:kinase activity"/>
    <property type="evidence" value="ECO:0007669"/>
    <property type="project" value="UniProtKB-KW"/>
</dbReference>
<dbReference type="InterPro" id="IPR003594">
    <property type="entry name" value="HATPase_dom"/>
</dbReference>
<keyword evidence="7 15" id="KW-0812">Transmembrane</keyword>
<keyword evidence="6" id="KW-0808">Transferase</keyword>
<evidence type="ECO:0000256" key="2">
    <source>
        <dbReference type="ARBA" id="ARBA00004651"/>
    </source>
</evidence>
<organism evidence="17 18">
    <name type="scientific">Bacillus spongiae</name>
    <dbReference type="NCBI Taxonomy" id="2683610"/>
    <lineage>
        <taxon>Bacteria</taxon>
        <taxon>Bacillati</taxon>
        <taxon>Bacillota</taxon>
        <taxon>Bacilli</taxon>
        <taxon>Bacillales</taxon>
        <taxon>Bacillaceae</taxon>
        <taxon>Bacillus</taxon>
    </lineage>
</organism>
<accession>A0ABU8HJ90</accession>
<dbReference type="SMART" id="SM00387">
    <property type="entry name" value="HATPase_c"/>
    <property type="match status" value="1"/>
</dbReference>
<feature type="transmembrane region" description="Helical" evidence="15">
    <location>
        <begin position="306"/>
        <end position="325"/>
    </location>
</feature>
<feature type="transmembrane region" description="Helical" evidence="15">
    <location>
        <begin position="438"/>
        <end position="462"/>
    </location>
</feature>
<dbReference type="Proteomes" id="UP001312865">
    <property type="component" value="Unassembled WGS sequence"/>
</dbReference>
<keyword evidence="10" id="KW-0067">ATP-binding</keyword>
<feature type="coiled-coil region" evidence="14">
    <location>
        <begin position="114"/>
        <end position="141"/>
    </location>
</feature>
<dbReference type="PRINTS" id="PR00344">
    <property type="entry name" value="BCTRLSENSOR"/>
</dbReference>
<evidence type="ECO:0000256" key="9">
    <source>
        <dbReference type="ARBA" id="ARBA00022777"/>
    </source>
</evidence>
<keyword evidence="9 17" id="KW-0418">Kinase</keyword>
<comment type="catalytic activity">
    <reaction evidence="1">
        <text>ATP + protein L-histidine = ADP + protein N-phospho-L-histidine.</text>
        <dbReference type="EC" id="2.7.13.3"/>
    </reaction>
</comment>
<evidence type="ECO:0000259" key="16">
    <source>
        <dbReference type="PROSITE" id="PS50109"/>
    </source>
</evidence>
<dbReference type="InterPro" id="IPR003661">
    <property type="entry name" value="HisK_dim/P_dom"/>
</dbReference>
<dbReference type="PROSITE" id="PS50109">
    <property type="entry name" value="HIS_KIN"/>
    <property type="match status" value="1"/>
</dbReference>
<dbReference type="InterPro" id="IPR050398">
    <property type="entry name" value="HssS/ArlS-like"/>
</dbReference>
<keyword evidence="14" id="KW-0175">Coiled coil</keyword>
<feature type="transmembrane region" description="Helical" evidence="15">
    <location>
        <begin position="345"/>
        <end position="367"/>
    </location>
</feature>
<dbReference type="Pfam" id="PF02518">
    <property type="entry name" value="HATPase_c"/>
    <property type="match status" value="1"/>
</dbReference>
<gene>
    <name evidence="17" type="ORF">WAK64_20815</name>
</gene>
<keyword evidence="4" id="KW-1003">Cell membrane</keyword>
<keyword evidence="18" id="KW-1185">Reference proteome</keyword>
<keyword evidence="12" id="KW-0902">Two-component regulatory system</keyword>
<dbReference type="EC" id="2.7.13.3" evidence="3"/>
<dbReference type="SMART" id="SM00388">
    <property type="entry name" value="HisKA"/>
    <property type="match status" value="1"/>
</dbReference>
<keyword evidence="5" id="KW-0597">Phosphoprotein</keyword>
<dbReference type="EMBL" id="JBBAXC010000027">
    <property type="protein sequence ID" value="MEI5909474.1"/>
    <property type="molecule type" value="Genomic_DNA"/>
</dbReference>
<evidence type="ECO:0000313" key="18">
    <source>
        <dbReference type="Proteomes" id="UP001312865"/>
    </source>
</evidence>
<feature type="transmembrane region" description="Helical" evidence="15">
    <location>
        <begin position="266"/>
        <end position="285"/>
    </location>
</feature>
<evidence type="ECO:0000256" key="1">
    <source>
        <dbReference type="ARBA" id="ARBA00000085"/>
    </source>
</evidence>
<dbReference type="Gene3D" id="1.10.287.130">
    <property type="match status" value="1"/>
</dbReference>
<dbReference type="InterPro" id="IPR005467">
    <property type="entry name" value="His_kinase_dom"/>
</dbReference>
<evidence type="ECO:0000256" key="4">
    <source>
        <dbReference type="ARBA" id="ARBA00022475"/>
    </source>
</evidence>
<evidence type="ECO:0000256" key="13">
    <source>
        <dbReference type="ARBA" id="ARBA00023136"/>
    </source>
</evidence>
<feature type="transmembrane region" description="Helical" evidence="15">
    <location>
        <begin position="407"/>
        <end position="426"/>
    </location>
</feature>
<dbReference type="Gene3D" id="3.30.565.10">
    <property type="entry name" value="Histidine kinase-like ATPase, C-terminal domain"/>
    <property type="match status" value="1"/>
</dbReference>
<protein>
    <recommendedName>
        <fullName evidence="3">histidine kinase</fullName>
        <ecNumber evidence="3">2.7.13.3</ecNumber>
    </recommendedName>
</protein>
<evidence type="ECO:0000256" key="7">
    <source>
        <dbReference type="ARBA" id="ARBA00022692"/>
    </source>
</evidence>
<dbReference type="CDD" id="cd00082">
    <property type="entry name" value="HisKA"/>
    <property type="match status" value="1"/>
</dbReference>
<evidence type="ECO:0000256" key="8">
    <source>
        <dbReference type="ARBA" id="ARBA00022741"/>
    </source>
</evidence>
<dbReference type="Pfam" id="PF00512">
    <property type="entry name" value="HisKA"/>
    <property type="match status" value="1"/>
</dbReference>
<keyword evidence="8" id="KW-0547">Nucleotide-binding</keyword>
<keyword evidence="11 15" id="KW-1133">Transmembrane helix</keyword>
<evidence type="ECO:0000256" key="14">
    <source>
        <dbReference type="SAM" id="Coils"/>
    </source>
</evidence>
<proteinExistence type="predicted"/>
<dbReference type="SUPFAM" id="SSF55874">
    <property type="entry name" value="ATPase domain of HSP90 chaperone/DNA topoisomerase II/histidine kinase"/>
    <property type="match status" value="1"/>
</dbReference>
<keyword evidence="13 15" id="KW-0472">Membrane</keyword>
<evidence type="ECO:0000256" key="15">
    <source>
        <dbReference type="SAM" id="Phobius"/>
    </source>
</evidence>
<dbReference type="SUPFAM" id="SSF47384">
    <property type="entry name" value="Homodimeric domain of signal transducing histidine kinase"/>
    <property type="match status" value="1"/>
</dbReference>
<evidence type="ECO:0000256" key="5">
    <source>
        <dbReference type="ARBA" id="ARBA00022553"/>
    </source>
</evidence>
<dbReference type="InterPro" id="IPR036890">
    <property type="entry name" value="HATPase_C_sf"/>
</dbReference>
<evidence type="ECO:0000256" key="10">
    <source>
        <dbReference type="ARBA" id="ARBA00022840"/>
    </source>
</evidence>
<evidence type="ECO:0000256" key="3">
    <source>
        <dbReference type="ARBA" id="ARBA00012438"/>
    </source>
</evidence>
<evidence type="ECO:0000256" key="11">
    <source>
        <dbReference type="ARBA" id="ARBA00022989"/>
    </source>
</evidence>
<dbReference type="PANTHER" id="PTHR45528:SF1">
    <property type="entry name" value="SENSOR HISTIDINE KINASE CPXA"/>
    <property type="match status" value="1"/>
</dbReference>